<keyword evidence="1" id="KW-0812">Transmembrane</keyword>
<keyword evidence="3" id="KW-0378">Hydrolase</keyword>
<dbReference type="PANTHER" id="PTHR12277:SF81">
    <property type="entry name" value="PROTEIN ABHD13"/>
    <property type="match status" value="1"/>
</dbReference>
<protein>
    <submittedName>
        <fullName evidence="3">Alpha/Beta hydrolase protein</fullName>
    </submittedName>
</protein>
<reference evidence="3" key="1">
    <citation type="journal article" date="2023" name="Mol. Phylogenet. Evol.">
        <title>Genome-scale phylogeny and comparative genomics of the fungal order Sordariales.</title>
        <authorList>
            <person name="Hensen N."/>
            <person name="Bonometti L."/>
            <person name="Westerberg I."/>
            <person name="Brannstrom I.O."/>
            <person name="Guillou S."/>
            <person name="Cros-Aarteil S."/>
            <person name="Calhoun S."/>
            <person name="Haridas S."/>
            <person name="Kuo A."/>
            <person name="Mondo S."/>
            <person name="Pangilinan J."/>
            <person name="Riley R."/>
            <person name="LaButti K."/>
            <person name="Andreopoulos B."/>
            <person name="Lipzen A."/>
            <person name="Chen C."/>
            <person name="Yan M."/>
            <person name="Daum C."/>
            <person name="Ng V."/>
            <person name="Clum A."/>
            <person name="Steindorff A."/>
            <person name="Ohm R.A."/>
            <person name="Martin F."/>
            <person name="Silar P."/>
            <person name="Natvig D.O."/>
            <person name="Lalanne C."/>
            <person name="Gautier V."/>
            <person name="Ament-Velasquez S.L."/>
            <person name="Kruys A."/>
            <person name="Hutchinson M.I."/>
            <person name="Powell A.J."/>
            <person name="Barry K."/>
            <person name="Miller A.N."/>
            <person name="Grigoriev I.V."/>
            <person name="Debuchy R."/>
            <person name="Gladieux P."/>
            <person name="Hiltunen Thoren M."/>
            <person name="Johannesson H."/>
        </authorList>
    </citation>
    <scope>NUCLEOTIDE SEQUENCE</scope>
    <source>
        <strain evidence="3">CBS 103.79</strain>
    </source>
</reference>
<name>A0AAN6RTI0_9PEZI</name>
<dbReference type="AlphaFoldDB" id="A0AAN6RTI0"/>
<dbReference type="InterPro" id="IPR000073">
    <property type="entry name" value="AB_hydrolase_1"/>
</dbReference>
<dbReference type="Gene3D" id="3.40.50.1820">
    <property type="entry name" value="alpha/beta hydrolase"/>
    <property type="match status" value="1"/>
</dbReference>
<reference evidence="3" key="2">
    <citation type="submission" date="2023-05" db="EMBL/GenBank/DDBJ databases">
        <authorList>
            <consortium name="Lawrence Berkeley National Laboratory"/>
            <person name="Steindorff A."/>
            <person name="Hensen N."/>
            <person name="Bonometti L."/>
            <person name="Westerberg I."/>
            <person name="Brannstrom I.O."/>
            <person name="Guillou S."/>
            <person name="Cros-Aarteil S."/>
            <person name="Calhoun S."/>
            <person name="Haridas S."/>
            <person name="Kuo A."/>
            <person name="Mondo S."/>
            <person name="Pangilinan J."/>
            <person name="Riley R."/>
            <person name="Labutti K."/>
            <person name="Andreopoulos B."/>
            <person name="Lipzen A."/>
            <person name="Chen C."/>
            <person name="Yanf M."/>
            <person name="Daum C."/>
            <person name="Ng V."/>
            <person name="Clum A."/>
            <person name="Ohm R."/>
            <person name="Martin F."/>
            <person name="Silar P."/>
            <person name="Natvig D."/>
            <person name="Lalanne C."/>
            <person name="Gautier V."/>
            <person name="Ament-Velasquez S.L."/>
            <person name="Kruys A."/>
            <person name="Hutchinson M.I."/>
            <person name="Powell A.J."/>
            <person name="Barry K."/>
            <person name="Miller A.N."/>
            <person name="Grigoriev I.V."/>
            <person name="Debuchy R."/>
            <person name="Gladieux P."/>
            <person name="Thoren M.H."/>
            <person name="Johannesson H."/>
        </authorList>
    </citation>
    <scope>NUCLEOTIDE SEQUENCE</scope>
    <source>
        <strain evidence="3">CBS 103.79</strain>
    </source>
</reference>
<evidence type="ECO:0000256" key="1">
    <source>
        <dbReference type="SAM" id="Phobius"/>
    </source>
</evidence>
<comment type="caution">
    <text evidence="3">The sequence shown here is derived from an EMBL/GenBank/DDBJ whole genome shotgun (WGS) entry which is preliminary data.</text>
</comment>
<keyword evidence="4" id="KW-1185">Reference proteome</keyword>
<dbReference type="Proteomes" id="UP001303889">
    <property type="component" value="Unassembled WGS sequence"/>
</dbReference>
<gene>
    <name evidence="3" type="ORF">C8A05DRAFT_34755</name>
</gene>
<dbReference type="Pfam" id="PF12697">
    <property type="entry name" value="Abhydrolase_6"/>
    <property type="match status" value="1"/>
</dbReference>
<accession>A0AAN6RTI0</accession>
<feature type="transmembrane region" description="Helical" evidence="1">
    <location>
        <begin position="20"/>
        <end position="42"/>
    </location>
</feature>
<organism evidence="3 4">
    <name type="scientific">Staphylotrichum tortipilum</name>
    <dbReference type="NCBI Taxonomy" id="2831512"/>
    <lineage>
        <taxon>Eukaryota</taxon>
        <taxon>Fungi</taxon>
        <taxon>Dikarya</taxon>
        <taxon>Ascomycota</taxon>
        <taxon>Pezizomycotina</taxon>
        <taxon>Sordariomycetes</taxon>
        <taxon>Sordariomycetidae</taxon>
        <taxon>Sordariales</taxon>
        <taxon>Chaetomiaceae</taxon>
        <taxon>Staphylotrichum</taxon>
    </lineage>
</organism>
<dbReference type="EMBL" id="MU855570">
    <property type="protein sequence ID" value="KAK3901566.1"/>
    <property type="molecule type" value="Genomic_DNA"/>
</dbReference>
<evidence type="ECO:0000313" key="3">
    <source>
        <dbReference type="EMBL" id="KAK3901566.1"/>
    </source>
</evidence>
<proteinExistence type="predicted"/>
<feature type="domain" description="AB hydrolase-1" evidence="2">
    <location>
        <begin position="155"/>
        <end position="391"/>
    </location>
</feature>
<keyword evidence="1" id="KW-1133">Transmembrane helix</keyword>
<dbReference type="PANTHER" id="PTHR12277">
    <property type="entry name" value="ALPHA/BETA HYDROLASE DOMAIN-CONTAINING PROTEIN"/>
    <property type="match status" value="1"/>
</dbReference>
<evidence type="ECO:0000259" key="2">
    <source>
        <dbReference type="Pfam" id="PF12697"/>
    </source>
</evidence>
<dbReference type="InterPro" id="IPR029058">
    <property type="entry name" value="AB_hydrolase_fold"/>
</dbReference>
<dbReference type="SUPFAM" id="SSF53474">
    <property type="entry name" value="alpha/beta-Hydrolases"/>
    <property type="match status" value="1"/>
</dbReference>
<keyword evidence="1" id="KW-0472">Membrane</keyword>
<evidence type="ECO:0000313" key="4">
    <source>
        <dbReference type="Proteomes" id="UP001303889"/>
    </source>
</evidence>
<sequence length="409" mass="44846">MSKARTRAPSPPSTMASTLAPILVPSLLVGLPLGLYSLFLGLSAIPSFQRNFLYAHKIHTLWWKDIDEPEQWGFAKNQVTPFHLTTSDNETLYAWHILPLPLYAQHEASLSSQPSGPVPDITATENFRLLRDDPAAKLIISFHGNAAQLSQGIRPRHYHSLTSLHSRYHLLTLDYRGFGLSTGSPTEEGLIRDAVAAITWAVNTAGVSPDRIVLVGHSLGTAVVAAAVEEFTGKRGWNFAGVVCVAGFRSLPEMLAGYKIGGVVPALRPVGWWPWLREVAMGCVVDKWESAARWRGVVRAVKERRGRLRLSLVHARDDGDIPWREDNGVFRAAVEGLVGEGVGEEEFEVAKKRGMVVRGKGSFVATWREGDVEIRQELVPHGGHNSVLAHAPVVTAVMRAFGLDEETVV</sequence>
<dbReference type="GO" id="GO:0016787">
    <property type="term" value="F:hydrolase activity"/>
    <property type="evidence" value="ECO:0007669"/>
    <property type="project" value="UniProtKB-KW"/>
</dbReference>